<evidence type="ECO:0000256" key="1">
    <source>
        <dbReference type="SAM" id="Phobius"/>
    </source>
</evidence>
<evidence type="ECO:0000313" key="3">
    <source>
        <dbReference type="Proteomes" id="UP001501176"/>
    </source>
</evidence>
<feature type="transmembrane region" description="Helical" evidence="1">
    <location>
        <begin position="6"/>
        <end position="28"/>
    </location>
</feature>
<feature type="transmembrane region" description="Helical" evidence="1">
    <location>
        <begin position="54"/>
        <end position="73"/>
    </location>
</feature>
<keyword evidence="1" id="KW-0472">Membrane</keyword>
<dbReference type="RefSeq" id="WP_325126727.1">
    <property type="nucleotide sequence ID" value="NZ_BAAAFN010000009.1"/>
</dbReference>
<gene>
    <name evidence="2" type="ORF">GCM10009125_12100</name>
</gene>
<reference evidence="2 3" key="1">
    <citation type="journal article" date="2019" name="Int. J. Syst. Evol. Microbiol.">
        <title>The Global Catalogue of Microorganisms (GCM) 10K type strain sequencing project: providing services to taxonomists for standard genome sequencing and annotation.</title>
        <authorList>
            <consortium name="The Broad Institute Genomics Platform"/>
            <consortium name="The Broad Institute Genome Sequencing Center for Infectious Disease"/>
            <person name="Wu L."/>
            <person name="Ma J."/>
        </authorList>
    </citation>
    <scope>NUCLEOTIDE SEQUENCE [LARGE SCALE GENOMIC DNA]</scope>
    <source>
        <strain evidence="2 3">JCM 16240</strain>
    </source>
</reference>
<comment type="caution">
    <text evidence="2">The sequence shown here is derived from an EMBL/GenBank/DDBJ whole genome shotgun (WGS) entry which is preliminary data.</text>
</comment>
<feature type="transmembrane region" description="Helical" evidence="1">
    <location>
        <begin position="85"/>
        <end position="110"/>
    </location>
</feature>
<evidence type="ECO:0000313" key="2">
    <source>
        <dbReference type="EMBL" id="GAA0224726.1"/>
    </source>
</evidence>
<sequence>MSHSLLVTLHLFAAILFVGTVFFEVLILEGIRKPLGREAMRNVELAIGRRARRIMPFAMIVLFGAGLGMAWQFREALAHPFASSFATLLWIKIILAFSVLGHFITAMTLSGTGKLKSRHFQIIHLSVFCHVILIVFLAKAMFYLHW</sequence>
<proteinExistence type="predicted"/>
<keyword evidence="3" id="KW-1185">Reference proteome</keyword>
<dbReference type="Proteomes" id="UP001501176">
    <property type="component" value="Unassembled WGS sequence"/>
</dbReference>
<dbReference type="PIRSF" id="PIRSF015875">
    <property type="entry name" value="UCP015875"/>
    <property type="match status" value="1"/>
</dbReference>
<dbReference type="InterPro" id="IPR007418">
    <property type="entry name" value="DUF474"/>
</dbReference>
<keyword evidence="1" id="KW-1133">Transmembrane helix</keyword>
<accession>A0ABN0TLK1</accession>
<name>A0ABN0TLK1_9BURK</name>
<organism evidence="2 3">
    <name type="scientific">Castellaniella daejeonensis</name>
    <dbReference type="NCBI Taxonomy" id="659013"/>
    <lineage>
        <taxon>Bacteria</taxon>
        <taxon>Pseudomonadati</taxon>
        <taxon>Pseudomonadota</taxon>
        <taxon>Betaproteobacteria</taxon>
        <taxon>Burkholderiales</taxon>
        <taxon>Alcaligenaceae</taxon>
        <taxon>Castellaniella</taxon>
    </lineage>
</organism>
<keyword evidence="1" id="KW-0812">Transmembrane</keyword>
<protein>
    <submittedName>
        <fullName evidence="2">Membrane protein</fullName>
    </submittedName>
</protein>
<dbReference type="EMBL" id="BAAAFN010000009">
    <property type="protein sequence ID" value="GAA0224726.1"/>
    <property type="molecule type" value="Genomic_DNA"/>
</dbReference>
<feature type="transmembrane region" description="Helical" evidence="1">
    <location>
        <begin position="122"/>
        <end position="144"/>
    </location>
</feature>